<dbReference type="AlphaFoldDB" id="A0A9D1I1D6"/>
<dbReference type="Pfam" id="PF04464">
    <property type="entry name" value="Glyphos_transf"/>
    <property type="match status" value="1"/>
</dbReference>
<dbReference type="Gene3D" id="3.40.50.12580">
    <property type="match status" value="1"/>
</dbReference>
<comment type="similarity">
    <text evidence="2">Belongs to the CDP-glycerol glycerophosphotransferase family.</text>
</comment>
<evidence type="ECO:0000313" key="7">
    <source>
        <dbReference type="EMBL" id="HIU25962.1"/>
    </source>
</evidence>
<dbReference type="InterPro" id="IPR051612">
    <property type="entry name" value="Teichoic_Acid_Biosynth"/>
</dbReference>
<dbReference type="GO" id="GO:0019350">
    <property type="term" value="P:teichoic acid biosynthetic process"/>
    <property type="evidence" value="ECO:0007669"/>
    <property type="project" value="UniProtKB-KW"/>
</dbReference>
<reference evidence="7" key="1">
    <citation type="submission" date="2020-10" db="EMBL/GenBank/DDBJ databases">
        <authorList>
            <person name="Gilroy R."/>
        </authorList>
    </citation>
    <scope>NUCLEOTIDE SEQUENCE</scope>
    <source>
        <strain evidence="7">ChiHcec3-6078</strain>
    </source>
</reference>
<reference evidence="7" key="2">
    <citation type="journal article" date="2021" name="PeerJ">
        <title>Extensive microbial diversity within the chicken gut microbiome revealed by metagenomics and culture.</title>
        <authorList>
            <person name="Gilroy R."/>
            <person name="Ravi A."/>
            <person name="Getino M."/>
            <person name="Pursley I."/>
            <person name="Horton D.L."/>
            <person name="Alikhan N.F."/>
            <person name="Baker D."/>
            <person name="Gharbi K."/>
            <person name="Hall N."/>
            <person name="Watson M."/>
            <person name="Adriaenssens E.M."/>
            <person name="Foster-Nyarko E."/>
            <person name="Jarju S."/>
            <person name="Secka A."/>
            <person name="Antonio M."/>
            <person name="Oren A."/>
            <person name="Chaudhuri R.R."/>
            <person name="La Ragione R."/>
            <person name="Hildebrand F."/>
            <person name="Pallen M.J."/>
        </authorList>
    </citation>
    <scope>NUCLEOTIDE SEQUENCE</scope>
    <source>
        <strain evidence="7">ChiHcec3-6078</strain>
    </source>
</reference>
<accession>A0A9D1I1D6</accession>
<proteinExistence type="inferred from homology"/>
<dbReference type="InterPro" id="IPR007554">
    <property type="entry name" value="Glycerophosphate_synth"/>
</dbReference>
<dbReference type="EMBL" id="DVMP01000101">
    <property type="protein sequence ID" value="HIU25962.1"/>
    <property type="molecule type" value="Genomic_DNA"/>
</dbReference>
<comment type="caution">
    <text evidence="7">The sequence shown here is derived from an EMBL/GenBank/DDBJ whole genome shotgun (WGS) entry which is preliminary data.</text>
</comment>
<dbReference type="InterPro" id="IPR043148">
    <property type="entry name" value="TagF_C"/>
</dbReference>
<dbReference type="PANTHER" id="PTHR37316:SF3">
    <property type="entry name" value="TEICHOIC ACID GLYCEROL-PHOSPHATE TRANSFERASE"/>
    <property type="match status" value="1"/>
</dbReference>
<dbReference type="PANTHER" id="PTHR37316">
    <property type="entry name" value="TEICHOIC ACID GLYCEROL-PHOSPHATE PRIMASE"/>
    <property type="match status" value="1"/>
</dbReference>
<evidence type="ECO:0000256" key="5">
    <source>
        <dbReference type="ARBA" id="ARBA00022944"/>
    </source>
</evidence>
<evidence type="ECO:0000256" key="4">
    <source>
        <dbReference type="ARBA" id="ARBA00022679"/>
    </source>
</evidence>
<dbReference type="SUPFAM" id="SSF53756">
    <property type="entry name" value="UDP-Glycosyltransferase/glycogen phosphorylase"/>
    <property type="match status" value="1"/>
</dbReference>
<dbReference type="Gene3D" id="3.40.50.11820">
    <property type="match status" value="1"/>
</dbReference>
<dbReference type="InterPro" id="IPR043149">
    <property type="entry name" value="TagF_N"/>
</dbReference>
<name>A0A9D1I1D6_9FIRM</name>
<keyword evidence="4" id="KW-0808">Transferase</keyword>
<gene>
    <name evidence="7" type="ORF">IAC50_05655</name>
</gene>
<dbReference type="GO" id="GO:0047355">
    <property type="term" value="F:CDP-glycerol glycerophosphotransferase activity"/>
    <property type="evidence" value="ECO:0007669"/>
    <property type="project" value="InterPro"/>
</dbReference>
<evidence type="ECO:0000256" key="2">
    <source>
        <dbReference type="ARBA" id="ARBA00010488"/>
    </source>
</evidence>
<comment type="subcellular location">
    <subcellularLocation>
        <location evidence="1">Cell membrane</location>
        <topology evidence="1">Peripheral membrane protein</topology>
    </subcellularLocation>
</comment>
<keyword evidence="6" id="KW-0472">Membrane</keyword>
<protein>
    <submittedName>
        <fullName evidence="7">CDP-glycerol glycerophosphotransferase family protein</fullName>
    </submittedName>
</protein>
<evidence type="ECO:0000313" key="8">
    <source>
        <dbReference type="Proteomes" id="UP000824090"/>
    </source>
</evidence>
<dbReference type="GO" id="GO:0005886">
    <property type="term" value="C:plasma membrane"/>
    <property type="evidence" value="ECO:0007669"/>
    <property type="project" value="UniProtKB-SubCell"/>
</dbReference>
<evidence type="ECO:0000256" key="6">
    <source>
        <dbReference type="ARBA" id="ARBA00023136"/>
    </source>
</evidence>
<keyword evidence="5" id="KW-0777">Teichoic acid biosynthesis</keyword>
<sequence>MTILIKLGIFIFNLIYSVLKLLPQKKKITIISRQSDNPSIDIILLRDKISELEPGYTVAVLCRKLEKSPLKAIGYFFHMLRQLYYFAVSEAVILDSYCILASILHHRKNLLIIQMWHSVGTMKKFGYSILDKPEGSSSRMARLMKMHENYDFILAAGDGYKAHLAEGFNYPESKIVTLPLPRVELLKSEEYGESVRKRIFSAYPQLKDKKNIVYVPTFRKADDKGLSAALRSLCSSVDYSKYNLIVKVHPLTEIDLPEDTGALKDSIFSSFEMLFAADMVISDYSCIIYEAAVLGKPVYLYAYDYREYMADRDIYMDYMAEMPGPVSGDATSLMSAINSEAYDYSKLRSFLNKYVYMGSSHETEDIVRFIFSHLKNR</sequence>
<keyword evidence="3" id="KW-1003">Cell membrane</keyword>
<dbReference type="Proteomes" id="UP000824090">
    <property type="component" value="Unassembled WGS sequence"/>
</dbReference>
<evidence type="ECO:0000256" key="3">
    <source>
        <dbReference type="ARBA" id="ARBA00022475"/>
    </source>
</evidence>
<evidence type="ECO:0000256" key="1">
    <source>
        <dbReference type="ARBA" id="ARBA00004202"/>
    </source>
</evidence>
<organism evidence="7 8">
    <name type="scientific">Candidatus Allocopromorpha excrementigallinarum</name>
    <dbReference type="NCBI Taxonomy" id="2840742"/>
    <lineage>
        <taxon>Bacteria</taxon>
        <taxon>Bacillati</taxon>
        <taxon>Bacillota</taxon>
        <taxon>Clostridia</taxon>
        <taxon>Eubacteriales</taxon>
        <taxon>Eubacteriaceae</taxon>
        <taxon>Eubacteriaceae incertae sedis</taxon>
        <taxon>Candidatus Allocopromorpha</taxon>
    </lineage>
</organism>